<evidence type="ECO:0000313" key="2">
    <source>
        <dbReference type="EMBL" id="GGI74381.1"/>
    </source>
</evidence>
<keyword evidence="1" id="KW-0472">Membrane</keyword>
<reference evidence="2" key="2">
    <citation type="submission" date="2020-09" db="EMBL/GenBank/DDBJ databases">
        <authorList>
            <person name="Sun Q."/>
            <person name="Ohkuma M."/>
        </authorList>
    </citation>
    <scope>NUCLEOTIDE SEQUENCE</scope>
    <source>
        <strain evidence="2">JCM 30804</strain>
    </source>
</reference>
<evidence type="ECO:0000313" key="3">
    <source>
        <dbReference type="Proteomes" id="UP000613743"/>
    </source>
</evidence>
<feature type="transmembrane region" description="Helical" evidence="1">
    <location>
        <begin position="6"/>
        <end position="26"/>
    </location>
</feature>
<dbReference type="AlphaFoldDB" id="A0A917JKY7"/>
<comment type="caution">
    <text evidence="2">The sequence shown here is derived from an EMBL/GenBank/DDBJ whole genome shotgun (WGS) entry which is preliminary data.</text>
</comment>
<protein>
    <submittedName>
        <fullName evidence="2">Uncharacterized protein</fullName>
    </submittedName>
</protein>
<keyword evidence="3" id="KW-1185">Reference proteome</keyword>
<organism evidence="2 3">
    <name type="scientific">Shewanella gelidii</name>
    <dbReference type="NCBI Taxonomy" id="1642821"/>
    <lineage>
        <taxon>Bacteria</taxon>
        <taxon>Pseudomonadati</taxon>
        <taxon>Pseudomonadota</taxon>
        <taxon>Gammaproteobacteria</taxon>
        <taxon>Alteromonadales</taxon>
        <taxon>Shewanellaceae</taxon>
        <taxon>Shewanella</taxon>
    </lineage>
</organism>
<name>A0A917JKY7_9GAMM</name>
<reference evidence="2" key="1">
    <citation type="journal article" date="2014" name="Int. J. Syst. Evol. Microbiol.">
        <title>Complete genome sequence of Corynebacterium casei LMG S-19264T (=DSM 44701T), isolated from a smear-ripened cheese.</title>
        <authorList>
            <consortium name="US DOE Joint Genome Institute (JGI-PGF)"/>
            <person name="Walter F."/>
            <person name="Albersmeier A."/>
            <person name="Kalinowski J."/>
            <person name="Ruckert C."/>
        </authorList>
    </citation>
    <scope>NUCLEOTIDE SEQUENCE</scope>
    <source>
        <strain evidence="2">JCM 30804</strain>
    </source>
</reference>
<keyword evidence="1" id="KW-1133">Transmembrane helix</keyword>
<evidence type="ECO:0000256" key="1">
    <source>
        <dbReference type="SAM" id="Phobius"/>
    </source>
</evidence>
<dbReference type="Proteomes" id="UP000613743">
    <property type="component" value="Unassembled WGS sequence"/>
</dbReference>
<keyword evidence="1" id="KW-0812">Transmembrane</keyword>
<accession>A0A917JKY7</accession>
<gene>
    <name evidence="2" type="ORF">GCM10009332_09880</name>
</gene>
<sequence length="144" mass="16495">MNNKIIIASVAGAIIIIGIVAAILIMPPMEAPVDRSAWRRDTTRLEHLKILSDRIQVYWQSNRQLPATVGQLIDGKEHKKNPKDPRYSTDYEYNVTGQQRYQLCAIFSMDTPKRQATSFWNHPGDHFCFDFHIGQEVEPVPAMD</sequence>
<proteinExistence type="predicted"/>
<dbReference type="RefSeq" id="WP_188918474.1">
    <property type="nucleotide sequence ID" value="NZ_BMPZ01000002.1"/>
</dbReference>
<dbReference type="EMBL" id="BMPZ01000002">
    <property type="protein sequence ID" value="GGI74381.1"/>
    <property type="molecule type" value="Genomic_DNA"/>
</dbReference>